<dbReference type="Proteomes" id="UP000002030">
    <property type="component" value="Chromosome"/>
</dbReference>
<dbReference type="HAMAP" id="MF_00795">
    <property type="entry name" value="CutC"/>
    <property type="match status" value="1"/>
</dbReference>
<gene>
    <name evidence="2" type="primary">cutC</name>
    <name evidence="3" type="ordered locus">Taci_0331</name>
</gene>
<dbReference type="CDD" id="cd00945">
    <property type="entry name" value="Aldolase_Class_I"/>
    <property type="match status" value="1"/>
</dbReference>
<keyword evidence="2" id="KW-0963">Cytoplasm</keyword>
<dbReference type="GO" id="GO:0005507">
    <property type="term" value="F:copper ion binding"/>
    <property type="evidence" value="ECO:0007669"/>
    <property type="project" value="TreeGrafter"/>
</dbReference>
<comment type="similarity">
    <text evidence="1 2">Belongs to the CutC family.</text>
</comment>
<dbReference type="EnsemblBacteria" id="ACZ18568">
    <property type="protein sequence ID" value="ACZ18568"/>
    <property type="gene ID" value="Taci_0331"/>
</dbReference>
<dbReference type="eggNOG" id="COG3142">
    <property type="taxonomic scope" value="Bacteria"/>
</dbReference>
<proteinExistence type="inferred from homology"/>
<comment type="caution">
    <text evidence="2">Once thought to be involved in copper homeostasis, experiments in E.coli have shown this is not the case.</text>
</comment>
<dbReference type="Pfam" id="PF03932">
    <property type="entry name" value="CutC"/>
    <property type="match status" value="1"/>
</dbReference>
<organism evidence="3 4">
    <name type="scientific">Thermanaerovibrio acidaminovorans (strain ATCC 49978 / DSM 6589 / Su883)</name>
    <name type="common">Selenomonas acidaminovorans</name>
    <dbReference type="NCBI Taxonomy" id="525903"/>
    <lineage>
        <taxon>Bacteria</taxon>
        <taxon>Thermotogati</taxon>
        <taxon>Synergistota</taxon>
        <taxon>Synergistia</taxon>
        <taxon>Synergistales</taxon>
        <taxon>Synergistaceae</taxon>
        <taxon>Thermanaerovibrio</taxon>
    </lineage>
</organism>
<evidence type="ECO:0000256" key="1">
    <source>
        <dbReference type="ARBA" id="ARBA00007768"/>
    </source>
</evidence>
<dbReference type="PATRIC" id="fig|525903.6.peg.335"/>
<dbReference type="InterPro" id="IPR005627">
    <property type="entry name" value="CutC-like"/>
</dbReference>
<keyword evidence="4" id="KW-1185">Reference proteome</keyword>
<dbReference type="AlphaFoldDB" id="D1B8G5"/>
<name>D1B8G5_THEAS</name>
<evidence type="ECO:0000313" key="3">
    <source>
        <dbReference type="EMBL" id="ACZ18568.1"/>
    </source>
</evidence>
<dbReference type="KEGG" id="tai:Taci_0331"/>
<evidence type="ECO:0000256" key="2">
    <source>
        <dbReference type="HAMAP-Rule" id="MF_00795"/>
    </source>
</evidence>
<comment type="subcellular location">
    <subcellularLocation>
        <location evidence="2">Cytoplasm</location>
    </subcellularLocation>
</comment>
<dbReference type="HOGENOM" id="CLU_050555_3_1_0"/>
<evidence type="ECO:0000313" key="4">
    <source>
        <dbReference type="Proteomes" id="UP000002030"/>
    </source>
</evidence>
<dbReference type="InterPro" id="IPR036822">
    <property type="entry name" value="CutC-like_dom_sf"/>
</dbReference>
<dbReference type="PANTHER" id="PTHR12598">
    <property type="entry name" value="COPPER HOMEOSTASIS PROTEIN CUTC"/>
    <property type="match status" value="1"/>
</dbReference>
<dbReference type="SUPFAM" id="SSF110395">
    <property type="entry name" value="CutC-like"/>
    <property type="match status" value="1"/>
</dbReference>
<dbReference type="Gene3D" id="3.20.20.380">
    <property type="entry name" value="Copper homeostasis (CutC) domain"/>
    <property type="match status" value="1"/>
</dbReference>
<dbReference type="GO" id="GO:0005737">
    <property type="term" value="C:cytoplasm"/>
    <property type="evidence" value="ECO:0007669"/>
    <property type="project" value="UniProtKB-SubCell"/>
</dbReference>
<dbReference type="EMBL" id="CP001818">
    <property type="protein sequence ID" value="ACZ18568.1"/>
    <property type="molecule type" value="Genomic_DNA"/>
</dbReference>
<dbReference type="RefSeq" id="WP_012869084.1">
    <property type="nucleotide sequence ID" value="NC_013522.1"/>
</dbReference>
<dbReference type="PANTHER" id="PTHR12598:SF0">
    <property type="entry name" value="COPPER HOMEOSTASIS PROTEIN CUTC HOMOLOG"/>
    <property type="match status" value="1"/>
</dbReference>
<dbReference type="OrthoDB" id="9815677at2"/>
<reference evidence="3 4" key="1">
    <citation type="journal article" date="2009" name="Stand. Genomic Sci.">
        <title>Complete genome sequence of Thermanaerovibrio acidaminovorans type strain (Su883).</title>
        <authorList>
            <person name="Chovatia M."/>
            <person name="Sikorski J."/>
            <person name="Schroder M."/>
            <person name="Lapidus A."/>
            <person name="Nolan M."/>
            <person name="Tice H."/>
            <person name="Glavina Del Rio T."/>
            <person name="Copeland A."/>
            <person name="Cheng J.F."/>
            <person name="Lucas S."/>
            <person name="Chen F."/>
            <person name="Bruce D."/>
            <person name="Goodwin L."/>
            <person name="Pitluck S."/>
            <person name="Ivanova N."/>
            <person name="Mavromatis K."/>
            <person name="Ovchinnikova G."/>
            <person name="Pati A."/>
            <person name="Chen A."/>
            <person name="Palaniappan K."/>
            <person name="Land M."/>
            <person name="Hauser L."/>
            <person name="Chang Y.J."/>
            <person name="Jeffries C.D."/>
            <person name="Chain P."/>
            <person name="Saunders E."/>
            <person name="Detter J.C."/>
            <person name="Brettin T."/>
            <person name="Rohde M."/>
            <person name="Goker M."/>
            <person name="Spring S."/>
            <person name="Bristow J."/>
            <person name="Markowitz V."/>
            <person name="Hugenholtz P."/>
            <person name="Kyrpides N.C."/>
            <person name="Klenk H.P."/>
            <person name="Eisen J.A."/>
        </authorList>
    </citation>
    <scope>NUCLEOTIDE SEQUENCE [LARGE SCALE GENOMIC DNA]</scope>
    <source>
        <strain evidence="4">ATCC 49978 / DSM 6589 / Su883</strain>
    </source>
</reference>
<dbReference type="STRING" id="525903.Taci_0331"/>
<accession>D1B8G5</accession>
<sequence length="225" mass="23626">MFVEVIAVSPWEAELVEACGGDRVEFVLDLSCGGLTPSVPEVAAAVRGVSIPVNVMIRPRPGGFQYSPGEMDQMRRSAQAMAEVGARGLVMGFLKDGAVDLDALKSALTWCPGIDFTFHRAIDEASDPVEAARVACGAGVTDLLTSGGPGPIEGNLDRLRRMVEAAGSVRVMAGGGITGENAPRVILHGGVPAVHLGRSVRRDNSPTEPIDSQLLRRMVELVKGV</sequence>
<protein>
    <recommendedName>
        <fullName evidence="2">PF03932 family protein CutC</fullName>
    </recommendedName>
</protein>